<protein>
    <submittedName>
        <fullName evidence="1">Uncharacterized protein</fullName>
    </submittedName>
</protein>
<organism evidence="1 2">
    <name type="scientific">Patagioenas fasciata monilis</name>
    <dbReference type="NCBI Taxonomy" id="372326"/>
    <lineage>
        <taxon>Eukaryota</taxon>
        <taxon>Metazoa</taxon>
        <taxon>Chordata</taxon>
        <taxon>Craniata</taxon>
        <taxon>Vertebrata</taxon>
        <taxon>Euteleostomi</taxon>
        <taxon>Archelosauria</taxon>
        <taxon>Archosauria</taxon>
        <taxon>Dinosauria</taxon>
        <taxon>Saurischia</taxon>
        <taxon>Theropoda</taxon>
        <taxon>Coelurosauria</taxon>
        <taxon>Aves</taxon>
        <taxon>Neognathae</taxon>
        <taxon>Neoaves</taxon>
        <taxon>Columbimorphae</taxon>
        <taxon>Columbiformes</taxon>
        <taxon>Columbidae</taxon>
        <taxon>Patagioenas</taxon>
    </lineage>
</organism>
<sequence length="77" mass="8628">MFYVKTEPKEDSGVSLEMATVVVKEESDDPDYYQYTIPASWTNVKVSAVLNALGDTKDILFCKKGPDFDCGLNKEKN</sequence>
<name>A0A1V4KXU5_PATFA</name>
<proteinExistence type="predicted"/>
<dbReference type="Proteomes" id="UP000190648">
    <property type="component" value="Unassembled WGS sequence"/>
</dbReference>
<gene>
    <name evidence="1" type="ORF">AV530_009442</name>
</gene>
<dbReference type="EMBL" id="LSYS01001448">
    <property type="protein sequence ID" value="OPJ89131.1"/>
    <property type="molecule type" value="Genomic_DNA"/>
</dbReference>
<dbReference type="AlphaFoldDB" id="A0A1V4KXU5"/>
<evidence type="ECO:0000313" key="1">
    <source>
        <dbReference type="EMBL" id="OPJ89131.1"/>
    </source>
</evidence>
<comment type="caution">
    <text evidence="1">The sequence shown here is derived from an EMBL/GenBank/DDBJ whole genome shotgun (WGS) entry which is preliminary data.</text>
</comment>
<keyword evidence="2" id="KW-1185">Reference proteome</keyword>
<dbReference type="STRING" id="372326.A0A1V4KXU5"/>
<dbReference type="OrthoDB" id="10072451at2759"/>
<accession>A0A1V4KXU5</accession>
<evidence type="ECO:0000313" key="2">
    <source>
        <dbReference type="Proteomes" id="UP000190648"/>
    </source>
</evidence>
<reference evidence="1 2" key="1">
    <citation type="submission" date="2016-02" db="EMBL/GenBank/DDBJ databases">
        <title>Band-tailed pigeon sequencing and assembly.</title>
        <authorList>
            <person name="Soares A.E."/>
            <person name="Novak B.J."/>
            <person name="Rice E.S."/>
            <person name="O'Connell B."/>
            <person name="Chang D."/>
            <person name="Weber S."/>
            <person name="Shapiro B."/>
        </authorList>
    </citation>
    <scope>NUCLEOTIDE SEQUENCE [LARGE SCALE GENOMIC DNA]</scope>
    <source>
        <strain evidence="1">BTP2013</strain>
        <tissue evidence="1">Blood</tissue>
    </source>
</reference>